<gene>
    <name evidence="1" type="primary">pxpA</name>
    <name evidence="2" type="ORF">DFR29_106234</name>
</gene>
<dbReference type="PANTHER" id="PTHR30292">
    <property type="entry name" value="UNCHARACTERIZED PROTEIN YBGL-RELATED"/>
    <property type="match status" value="1"/>
</dbReference>
<evidence type="ECO:0000313" key="3">
    <source>
        <dbReference type="Proteomes" id="UP000295293"/>
    </source>
</evidence>
<sequence length="257" mass="26536">MRRIDLNCDLGESYGAWTMGQDEQVLGLVSSANIACGFHAGDPDTMRRTVGMATAAGVAIGAHPSLPDLQGFGRREMAVSAAEAQSLVLYQIGALWAFAKSAGTRLHHVKPHGALYNMAARDPALAAAIAAAVAGFDRALILVGLAGSALLQAGRDAGLRVAAEAFVDRRYQADGSLTPRREADAVIKDPDQAVAQALSIVLHGHAVARDGSRVDIAADTLCIHGDKPDAALFAQRLRTALSEAGVQIAAPAVGDGA</sequence>
<comment type="catalytic activity">
    <reaction evidence="1">
        <text>5-oxo-L-proline + ATP + 2 H2O = L-glutamate + ADP + phosphate + H(+)</text>
        <dbReference type="Rhea" id="RHEA:10348"/>
        <dbReference type="ChEBI" id="CHEBI:15377"/>
        <dbReference type="ChEBI" id="CHEBI:15378"/>
        <dbReference type="ChEBI" id="CHEBI:29985"/>
        <dbReference type="ChEBI" id="CHEBI:30616"/>
        <dbReference type="ChEBI" id="CHEBI:43474"/>
        <dbReference type="ChEBI" id="CHEBI:58402"/>
        <dbReference type="ChEBI" id="CHEBI:456216"/>
        <dbReference type="EC" id="3.5.2.9"/>
    </reaction>
</comment>
<dbReference type="RefSeq" id="WP_133818825.1">
    <property type="nucleotide sequence ID" value="NZ_SNZH01000006.1"/>
</dbReference>
<keyword evidence="1" id="KW-0547">Nucleotide-binding</keyword>
<dbReference type="GO" id="GO:0017168">
    <property type="term" value="F:5-oxoprolinase (ATP-hydrolyzing) activity"/>
    <property type="evidence" value="ECO:0007669"/>
    <property type="project" value="UniProtKB-UniRule"/>
</dbReference>
<dbReference type="Gene3D" id="3.20.20.370">
    <property type="entry name" value="Glycoside hydrolase/deacetylase"/>
    <property type="match status" value="1"/>
</dbReference>
<dbReference type="AlphaFoldDB" id="A0A4R6YYK0"/>
<dbReference type="InterPro" id="IPR005501">
    <property type="entry name" value="LamB/YcsF/PxpA-like"/>
</dbReference>
<comment type="function">
    <text evidence="1">Catalyzes the cleavage of 5-oxoproline to form L-glutamate coupled to the hydrolysis of ATP to ADP and inorganic phosphate.</text>
</comment>
<keyword evidence="3" id="KW-1185">Reference proteome</keyword>
<keyword evidence="1" id="KW-0067">ATP-binding</keyword>
<evidence type="ECO:0000313" key="2">
    <source>
        <dbReference type="EMBL" id="TDR44087.1"/>
    </source>
</evidence>
<comment type="similarity">
    <text evidence="1">Belongs to the LamB/PxpA family.</text>
</comment>
<organism evidence="2 3">
    <name type="scientific">Tahibacter aquaticus</name>
    <dbReference type="NCBI Taxonomy" id="520092"/>
    <lineage>
        <taxon>Bacteria</taxon>
        <taxon>Pseudomonadati</taxon>
        <taxon>Pseudomonadota</taxon>
        <taxon>Gammaproteobacteria</taxon>
        <taxon>Lysobacterales</taxon>
        <taxon>Rhodanobacteraceae</taxon>
        <taxon>Tahibacter</taxon>
    </lineage>
</organism>
<dbReference type="HAMAP" id="MF_00691">
    <property type="entry name" value="PxpA"/>
    <property type="match status" value="1"/>
</dbReference>
<dbReference type="EMBL" id="SNZH01000006">
    <property type="protein sequence ID" value="TDR44087.1"/>
    <property type="molecule type" value="Genomic_DNA"/>
</dbReference>
<comment type="caution">
    <text evidence="2">The sequence shown here is derived from an EMBL/GenBank/DDBJ whole genome shotgun (WGS) entry which is preliminary data.</text>
</comment>
<evidence type="ECO:0000256" key="1">
    <source>
        <dbReference type="HAMAP-Rule" id="MF_00691"/>
    </source>
</evidence>
<proteinExistence type="inferred from homology"/>
<dbReference type="Pfam" id="PF03746">
    <property type="entry name" value="LamB_YcsF"/>
    <property type="match status" value="1"/>
</dbReference>
<dbReference type="GO" id="GO:0005524">
    <property type="term" value="F:ATP binding"/>
    <property type="evidence" value="ECO:0007669"/>
    <property type="project" value="UniProtKB-UniRule"/>
</dbReference>
<dbReference type="NCBIfam" id="NF003816">
    <property type="entry name" value="PRK05406.1-5"/>
    <property type="match status" value="1"/>
</dbReference>
<dbReference type="PANTHER" id="PTHR30292:SF0">
    <property type="entry name" value="5-OXOPROLINASE SUBUNIT A"/>
    <property type="match status" value="1"/>
</dbReference>
<accession>A0A4R6YYK0</accession>
<dbReference type="NCBIfam" id="NF003814">
    <property type="entry name" value="PRK05406.1-3"/>
    <property type="match status" value="1"/>
</dbReference>
<protein>
    <recommendedName>
        <fullName evidence="1">5-oxoprolinase subunit A</fullName>
        <shortName evidence="1">5-OPase subunit A</shortName>
        <ecNumber evidence="1">3.5.2.9</ecNumber>
    </recommendedName>
    <alternativeName>
        <fullName evidence="1">5-oxoprolinase (ATP-hydrolyzing) subunit A</fullName>
    </alternativeName>
</protein>
<dbReference type="Proteomes" id="UP000295293">
    <property type="component" value="Unassembled WGS sequence"/>
</dbReference>
<dbReference type="InterPro" id="IPR011330">
    <property type="entry name" value="Glyco_hydro/deAcase_b/a-brl"/>
</dbReference>
<dbReference type="CDD" id="cd10787">
    <property type="entry name" value="LamB_YcsF_like"/>
    <property type="match status" value="1"/>
</dbReference>
<dbReference type="GO" id="GO:0005975">
    <property type="term" value="P:carbohydrate metabolic process"/>
    <property type="evidence" value="ECO:0007669"/>
    <property type="project" value="InterPro"/>
</dbReference>
<name>A0A4R6YYK0_9GAMM</name>
<dbReference type="OrthoDB" id="9773478at2"/>
<dbReference type="SUPFAM" id="SSF88713">
    <property type="entry name" value="Glycoside hydrolase/deacetylase"/>
    <property type="match status" value="1"/>
</dbReference>
<dbReference type="EC" id="3.5.2.9" evidence="1"/>
<reference evidence="2 3" key="1">
    <citation type="submission" date="2019-03" db="EMBL/GenBank/DDBJ databases">
        <title>Genomic Encyclopedia of Type Strains, Phase IV (KMG-IV): sequencing the most valuable type-strain genomes for metagenomic binning, comparative biology and taxonomic classification.</title>
        <authorList>
            <person name="Goeker M."/>
        </authorList>
    </citation>
    <scope>NUCLEOTIDE SEQUENCE [LARGE SCALE GENOMIC DNA]</scope>
    <source>
        <strain evidence="2 3">DSM 21667</strain>
    </source>
</reference>
<keyword evidence="1" id="KW-0378">Hydrolase</keyword>
<comment type="subunit">
    <text evidence="1">Forms a complex composed of PxpA, PxpB and PxpC.</text>
</comment>